<gene>
    <name evidence="1" type="ORF">METZ01_LOCUS155445</name>
</gene>
<organism evidence="1">
    <name type="scientific">marine metagenome</name>
    <dbReference type="NCBI Taxonomy" id="408172"/>
    <lineage>
        <taxon>unclassified sequences</taxon>
        <taxon>metagenomes</taxon>
        <taxon>ecological metagenomes</taxon>
    </lineage>
</organism>
<dbReference type="Gene3D" id="2.60.40.1120">
    <property type="entry name" value="Carboxypeptidase-like, regulatory domain"/>
    <property type="match status" value="1"/>
</dbReference>
<evidence type="ECO:0000313" key="1">
    <source>
        <dbReference type="EMBL" id="SVB02591.1"/>
    </source>
</evidence>
<dbReference type="EMBL" id="UINC01025978">
    <property type="protein sequence ID" value="SVB02591.1"/>
    <property type="molecule type" value="Genomic_DNA"/>
</dbReference>
<name>A0A382AMT5_9ZZZZ</name>
<dbReference type="GO" id="GO:0030246">
    <property type="term" value="F:carbohydrate binding"/>
    <property type="evidence" value="ECO:0007669"/>
    <property type="project" value="InterPro"/>
</dbReference>
<dbReference type="AlphaFoldDB" id="A0A382AMT5"/>
<proteinExistence type="predicted"/>
<dbReference type="Pfam" id="PF13715">
    <property type="entry name" value="CarbopepD_reg_2"/>
    <property type="match status" value="1"/>
</dbReference>
<dbReference type="SUPFAM" id="SSF49452">
    <property type="entry name" value="Starch-binding domain-like"/>
    <property type="match status" value="1"/>
</dbReference>
<feature type="non-terminal residue" evidence="1">
    <location>
        <position position="74"/>
    </location>
</feature>
<sequence>MIIFLSGFLFAQGGTISGKVTDKDNDKPLVAANVMVSGDVLKSMTGSATDGEGRYTVPNLPSGQYTLKVNYMGY</sequence>
<dbReference type="InterPro" id="IPR013784">
    <property type="entry name" value="Carb-bd-like_fold"/>
</dbReference>
<protein>
    <recommendedName>
        <fullName evidence="2">TonB-dependent receptor plug domain-containing protein</fullName>
    </recommendedName>
</protein>
<reference evidence="1" key="1">
    <citation type="submission" date="2018-05" db="EMBL/GenBank/DDBJ databases">
        <authorList>
            <person name="Lanie J.A."/>
            <person name="Ng W.-L."/>
            <person name="Kazmierczak K.M."/>
            <person name="Andrzejewski T.M."/>
            <person name="Davidsen T.M."/>
            <person name="Wayne K.J."/>
            <person name="Tettelin H."/>
            <person name="Glass J.I."/>
            <person name="Rusch D."/>
            <person name="Podicherti R."/>
            <person name="Tsui H.-C.T."/>
            <person name="Winkler M.E."/>
        </authorList>
    </citation>
    <scope>NUCLEOTIDE SEQUENCE</scope>
</reference>
<accession>A0A382AMT5</accession>
<evidence type="ECO:0008006" key="2">
    <source>
        <dbReference type="Google" id="ProtNLM"/>
    </source>
</evidence>